<dbReference type="PANTHER" id="PTHR45947:SF3">
    <property type="entry name" value="SULFOQUINOVOSYL TRANSFERASE SQD2"/>
    <property type="match status" value="1"/>
</dbReference>
<accession>A0A7Y8C2T4</accession>
<dbReference type="Proteomes" id="UP000539985">
    <property type="component" value="Unassembled WGS sequence"/>
</dbReference>
<dbReference type="Gene3D" id="3.40.50.2000">
    <property type="entry name" value="Glycogen Phosphorylase B"/>
    <property type="match status" value="2"/>
</dbReference>
<comment type="caution">
    <text evidence="1">The sequence shown here is derived from an EMBL/GenBank/DDBJ whole genome shotgun (WGS) entry which is preliminary data.</text>
</comment>
<dbReference type="SUPFAM" id="SSF53756">
    <property type="entry name" value="UDP-Glycosyltransferase/glycogen phosphorylase"/>
    <property type="match status" value="1"/>
</dbReference>
<protein>
    <submittedName>
        <fullName evidence="1">Glycosyltransferase family 4 protein</fullName>
    </submittedName>
</protein>
<keyword evidence="1" id="KW-0808">Transferase</keyword>
<name>A0A7Y8C2T4_9PSED</name>
<dbReference type="Pfam" id="PF13692">
    <property type="entry name" value="Glyco_trans_1_4"/>
    <property type="match status" value="1"/>
</dbReference>
<dbReference type="CDD" id="cd03801">
    <property type="entry name" value="GT4_PimA-like"/>
    <property type="match status" value="1"/>
</dbReference>
<gene>
    <name evidence="1" type="ORF">HX882_18190</name>
</gene>
<dbReference type="AlphaFoldDB" id="A0A7Y8C2T4"/>
<reference evidence="1 2" key="1">
    <citation type="submission" date="2020-04" db="EMBL/GenBank/DDBJ databases">
        <title>Molecular characterization of pseudomonads from Agaricus bisporus reveal novel blotch 2 pathogens in Western Europe.</title>
        <authorList>
            <person name="Taparia T."/>
            <person name="Krijger M."/>
            <person name="Haynes E."/>
            <person name="Elpinstone J.G."/>
            <person name="Noble R."/>
            <person name="Van Der Wolf J."/>
        </authorList>
    </citation>
    <scope>NUCLEOTIDE SEQUENCE [LARGE SCALE GENOMIC DNA]</scope>
    <source>
        <strain evidence="1 2">H7001</strain>
    </source>
</reference>
<proteinExistence type="predicted"/>
<dbReference type="InterPro" id="IPR050194">
    <property type="entry name" value="Glycosyltransferase_grp1"/>
</dbReference>
<organism evidence="1 2">
    <name type="scientific">Pseudomonas gingeri</name>
    <dbReference type="NCBI Taxonomy" id="117681"/>
    <lineage>
        <taxon>Bacteria</taxon>
        <taxon>Pseudomonadati</taxon>
        <taxon>Pseudomonadota</taxon>
        <taxon>Gammaproteobacteria</taxon>
        <taxon>Pseudomonadales</taxon>
        <taxon>Pseudomonadaceae</taxon>
        <taxon>Pseudomonas</taxon>
    </lineage>
</organism>
<dbReference type="GO" id="GO:0016757">
    <property type="term" value="F:glycosyltransferase activity"/>
    <property type="evidence" value="ECO:0007669"/>
    <property type="project" value="InterPro"/>
</dbReference>
<dbReference type="PANTHER" id="PTHR45947">
    <property type="entry name" value="SULFOQUINOVOSYL TRANSFERASE SQD2"/>
    <property type="match status" value="1"/>
</dbReference>
<sequence length="379" mass="42254">MFVTWQPVLTDHQAFTYEQLSRQAKIPVLAYVLAMEDETRRSQGWSDTQVESIERRLIPERGALSYCYEKMREHRHDVHFFGSPFQNLKMLYCWMLAVCLGVEFYIISEPYSPIAQGYFSDRSLSAERIKASLRPYIYKLYVLLLRRRMAGVFAISRRAVSQYAEAGVPTGKLFPFGYFVPAVEVISEPRRDVLAASSPLRVVFVGALIGRKGLDQLIGAIRALSFPVELDIYGPGDPELFDVDGRTVQYRGSIPFGETQAVVGAYDLLILPSRYDGWGVVVNEALCAGIPVVCSDQVGASTLVERFGAGAVFHSTEPKALEHLLAELGRDPERLLAMRLATRSAAEAIQPGVAAAYMLAVLRSEPSDRASIPSPWYVE</sequence>
<evidence type="ECO:0000313" key="2">
    <source>
        <dbReference type="Proteomes" id="UP000539985"/>
    </source>
</evidence>
<dbReference type="EMBL" id="JACAQB010000008">
    <property type="protein sequence ID" value="NWB97830.1"/>
    <property type="molecule type" value="Genomic_DNA"/>
</dbReference>
<evidence type="ECO:0000313" key="1">
    <source>
        <dbReference type="EMBL" id="NWB97830.1"/>
    </source>
</evidence>
<dbReference type="RefSeq" id="WP_218177489.1">
    <property type="nucleotide sequence ID" value="NZ_JACAQB010000008.1"/>
</dbReference>